<dbReference type="InterPro" id="IPR017900">
    <property type="entry name" value="4Fe4S_Fe_S_CS"/>
</dbReference>
<comment type="caution">
    <text evidence="15">The sequence shown here is derived from an EMBL/GenBank/DDBJ whole genome shotgun (WGS) entry which is preliminary data.</text>
</comment>
<keyword evidence="10" id="KW-0830">Ubiquinone</keyword>
<dbReference type="GO" id="GO:0016020">
    <property type="term" value="C:membrane"/>
    <property type="evidence" value="ECO:0007669"/>
    <property type="project" value="InterPro"/>
</dbReference>
<evidence type="ECO:0000256" key="10">
    <source>
        <dbReference type="ARBA" id="ARBA00023075"/>
    </source>
</evidence>
<name>A0A532V6I1_UNCL8</name>
<dbReference type="GO" id="GO:0046872">
    <property type="term" value="F:metal ion binding"/>
    <property type="evidence" value="ECO:0007669"/>
    <property type="project" value="UniProtKB-KW"/>
</dbReference>
<dbReference type="PANTHER" id="PTHR10849">
    <property type="entry name" value="NADH DEHYDROGENASE UBIQUINONE IRON-SULFUR PROTEIN 8, MITOCHONDRIAL"/>
    <property type="match status" value="1"/>
</dbReference>
<accession>A0A532V6I1</accession>
<keyword evidence="11 13" id="KW-0472">Membrane</keyword>
<evidence type="ECO:0000313" key="15">
    <source>
        <dbReference type="EMBL" id="TKJ42567.1"/>
    </source>
</evidence>
<evidence type="ECO:0000256" key="5">
    <source>
        <dbReference type="ARBA" id="ARBA00022737"/>
    </source>
</evidence>
<dbReference type="GO" id="GO:0051539">
    <property type="term" value="F:4 iron, 4 sulfur cluster binding"/>
    <property type="evidence" value="ECO:0007669"/>
    <property type="project" value="UniProtKB-KW"/>
</dbReference>
<dbReference type="PROSITE" id="PS51379">
    <property type="entry name" value="4FE4S_FER_2"/>
    <property type="match status" value="2"/>
</dbReference>
<feature type="domain" description="4Fe-4S ferredoxin-type" evidence="14">
    <location>
        <begin position="102"/>
        <end position="131"/>
    </location>
</feature>
<dbReference type="PROSITE" id="PS00198">
    <property type="entry name" value="4FE4S_FER_1"/>
    <property type="match status" value="1"/>
</dbReference>
<evidence type="ECO:0000256" key="6">
    <source>
        <dbReference type="ARBA" id="ARBA00022967"/>
    </source>
</evidence>
<feature type="compositionally biased region" description="Basic and acidic residues" evidence="12">
    <location>
        <begin position="179"/>
        <end position="200"/>
    </location>
</feature>
<evidence type="ECO:0000256" key="11">
    <source>
        <dbReference type="ARBA" id="ARBA00023136"/>
    </source>
</evidence>
<keyword evidence="7" id="KW-0408">Iron</keyword>
<evidence type="ECO:0000256" key="9">
    <source>
        <dbReference type="ARBA" id="ARBA00023027"/>
    </source>
</evidence>
<evidence type="ECO:0000259" key="14">
    <source>
        <dbReference type="PROSITE" id="PS51379"/>
    </source>
</evidence>
<keyword evidence="1" id="KW-1003">Cell membrane</keyword>
<dbReference type="SUPFAM" id="SSF54862">
    <property type="entry name" value="4Fe-4S ferredoxins"/>
    <property type="match status" value="1"/>
</dbReference>
<evidence type="ECO:0000256" key="2">
    <source>
        <dbReference type="ARBA" id="ARBA00022485"/>
    </source>
</evidence>
<dbReference type="PANTHER" id="PTHR10849:SF24">
    <property type="entry name" value="NADH-QUINONE OXIDOREDUCTASE SUBUNIT I 2"/>
    <property type="match status" value="1"/>
</dbReference>
<keyword evidence="13" id="KW-0812">Transmembrane</keyword>
<organism evidence="15 16">
    <name type="scientific">candidate division LCP-89 bacterium B3_LCP</name>
    <dbReference type="NCBI Taxonomy" id="2012998"/>
    <lineage>
        <taxon>Bacteria</taxon>
        <taxon>Pseudomonadati</taxon>
        <taxon>Bacteria division LCP-89</taxon>
    </lineage>
</organism>
<dbReference type="EMBL" id="NJBN01000001">
    <property type="protein sequence ID" value="TKJ42567.1"/>
    <property type="molecule type" value="Genomic_DNA"/>
</dbReference>
<evidence type="ECO:0000256" key="12">
    <source>
        <dbReference type="SAM" id="MobiDB-lite"/>
    </source>
</evidence>
<reference evidence="15 16" key="1">
    <citation type="submission" date="2017-06" db="EMBL/GenBank/DDBJ databases">
        <title>Novel microbial phyla capable of carbon fixation and sulfur reduction in deep-sea sediments.</title>
        <authorList>
            <person name="Huang J."/>
            <person name="Baker B."/>
            <person name="Wang Y."/>
        </authorList>
    </citation>
    <scope>NUCLEOTIDE SEQUENCE [LARGE SCALE GENOMIC DNA]</scope>
    <source>
        <strain evidence="15">B3_LCP</strain>
    </source>
</reference>
<sequence length="248" mass="27739">MNPLYRYFRDIYLGVVTTCIGMKVTLTHIFMPTITVQYPKEKLTYPPRARTMLVTDMETCNGCLQCSRACPVEIIHIETVKALPEDNLGNAPDGKPRRLHVLLFDVEMDKCVHCGLCTEVCPTESIHWENQHEEVSFTRDGMMRHWAEYSVEDRERLKKRAEEIKAEKAKAAAAAQAAKEAKAKKEGDAPPKKADKEGEPQIKSTPTEKPAAKADTADEKGFEPGTPEAKPDKAPPADDSPKNDEESK</sequence>
<gene>
    <name evidence="15" type="ORF">CEE37_02440</name>
</gene>
<proteinExistence type="predicted"/>
<evidence type="ECO:0000256" key="13">
    <source>
        <dbReference type="SAM" id="Phobius"/>
    </source>
</evidence>
<evidence type="ECO:0000256" key="4">
    <source>
        <dbReference type="ARBA" id="ARBA00022723"/>
    </source>
</evidence>
<evidence type="ECO:0000256" key="7">
    <source>
        <dbReference type="ARBA" id="ARBA00023004"/>
    </source>
</evidence>
<keyword evidence="2" id="KW-0004">4Fe-4S</keyword>
<feature type="compositionally biased region" description="Basic and acidic residues" evidence="12">
    <location>
        <begin position="229"/>
        <end position="248"/>
    </location>
</feature>
<feature type="compositionally biased region" description="Basic and acidic residues" evidence="12">
    <location>
        <begin position="210"/>
        <end position="222"/>
    </location>
</feature>
<feature type="transmembrane region" description="Helical" evidence="13">
    <location>
        <begin position="12"/>
        <end position="31"/>
    </location>
</feature>
<keyword evidence="3" id="KW-0874">Quinone</keyword>
<dbReference type="InterPro" id="IPR017896">
    <property type="entry name" value="4Fe4S_Fe-S-bd"/>
</dbReference>
<dbReference type="AlphaFoldDB" id="A0A532V6I1"/>
<evidence type="ECO:0000256" key="8">
    <source>
        <dbReference type="ARBA" id="ARBA00023014"/>
    </source>
</evidence>
<dbReference type="Gene3D" id="3.30.70.3270">
    <property type="match status" value="1"/>
</dbReference>
<feature type="domain" description="4Fe-4S ferredoxin-type" evidence="14">
    <location>
        <begin position="51"/>
        <end position="80"/>
    </location>
</feature>
<evidence type="ECO:0000313" key="16">
    <source>
        <dbReference type="Proteomes" id="UP000319619"/>
    </source>
</evidence>
<dbReference type="Proteomes" id="UP000319619">
    <property type="component" value="Unassembled WGS sequence"/>
</dbReference>
<keyword evidence="8" id="KW-0411">Iron-sulfur</keyword>
<dbReference type="InterPro" id="IPR010226">
    <property type="entry name" value="NADH_quinone_OxRdtase_chainI"/>
</dbReference>
<keyword evidence="13" id="KW-1133">Transmembrane helix</keyword>
<keyword evidence="5" id="KW-0677">Repeat</keyword>
<protein>
    <submittedName>
        <fullName evidence="15">NADPH-quinone oxidoreductase</fullName>
    </submittedName>
</protein>
<dbReference type="GO" id="GO:0048038">
    <property type="term" value="F:quinone binding"/>
    <property type="evidence" value="ECO:0007669"/>
    <property type="project" value="UniProtKB-KW"/>
</dbReference>
<keyword evidence="9" id="KW-0520">NAD</keyword>
<dbReference type="GO" id="GO:0016651">
    <property type="term" value="F:oxidoreductase activity, acting on NAD(P)H"/>
    <property type="evidence" value="ECO:0007669"/>
    <property type="project" value="InterPro"/>
</dbReference>
<keyword evidence="6" id="KW-1278">Translocase</keyword>
<feature type="region of interest" description="Disordered" evidence="12">
    <location>
        <begin position="173"/>
        <end position="248"/>
    </location>
</feature>
<keyword evidence="4" id="KW-0479">Metal-binding</keyword>
<evidence type="ECO:0000256" key="3">
    <source>
        <dbReference type="ARBA" id="ARBA00022719"/>
    </source>
</evidence>
<dbReference type="Pfam" id="PF12838">
    <property type="entry name" value="Fer4_7"/>
    <property type="match status" value="1"/>
</dbReference>
<evidence type="ECO:0000256" key="1">
    <source>
        <dbReference type="ARBA" id="ARBA00022475"/>
    </source>
</evidence>